<sequence>MNQTEMWPVALGALQALAGHYRPAMGQIITQLNLPAGCTAVLFPAFSFDPEPVTAEKIHLRGAYTAVSLFSQRLREAAGLGLMEEVENAEGAYRLTPSGREAAAKIIQAAYECMSGLQPLPRSEMEQLAALLHRLVDACLKAPPPPEKWCIQLSRRLDGGEDAHPFIRIDQYLSDLAAYRDDAHLAAWRPLECSGQAWEAFTLVWRAEADTLEELCVKLERRGFSREEYRQALDDLIRRGWLQAEKERYLLTPLGGQIRQAAEERTDQYFYAPWQCLSTDEVDLLRSLLIRLRENLIGRGG</sequence>
<protein>
    <submittedName>
        <fullName evidence="1">Uncharacterized protein</fullName>
    </submittedName>
</protein>
<evidence type="ECO:0000313" key="2">
    <source>
        <dbReference type="Proteomes" id="UP000050514"/>
    </source>
</evidence>
<dbReference type="OrthoDB" id="9795340at2"/>
<dbReference type="Proteomes" id="UP000050514">
    <property type="component" value="Unassembled WGS sequence"/>
</dbReference>
<gene>
    <name evidence="1" type="ORF">AC812_01745</name>
</gene>
<dbReference type="RefSeq" id="WP_061913128.1">
    <property type="nucleotide sequence ID" value="NZ_DF967971.1"/>
</dbReference>
<reference evidence="1 2" key="1">
    <citation type="submission" date="2015-07" db="EMBL/GenBank/DDBJ databases">
        <title>Draft genome of Bellilinea caldifistulae DSM 17877.</title>
        <authorList>
            <person name="Hemp J."/>
            <person name="Ward L.M."/>
            <person name="Pace L.A."/>
            <person name="Fischer W.W."/>
        </authorList>
    </citation>
    <scope>NUCLEOTIDE SEQUENCE [LARGE SCALE GENOMIC DNA]</scope>
    <source>
        <strain evidence="1 2">GOMI-1</strain>
    </source>
</reference>
<dbReference type="InterPro" id="IPR054058">
    <property type="entry name" value="HTH_67"/>
</dbReference>
<dbReference type="AlphaFoldDB" id="A0A0P6X811"/>
<dbReference type="InterPro" id="IPR036388">
    <property type="entry name" value="WH-like_DNA-bd_sf"/>
</dbReference>
<dbReference type="Pfam" id="PF21863">
    <property type="entry name" value="HTH_67"/>
    <property type="match status" value="1"/>
</dbReference>
<dbReference type="Gene3D" id="1.10.10.10">
    <property type="entry name" value="Winged helix-like DNA-binding domain superfamily/Winged helix DNA-binding domain"/>
    <property type="match status" value="1"/>
</dbReference>
<evidence type="ECO:0000313" key="1">
    <source>
        <dbReference type="EMBL" id="KPL78167.1"/>
    </source>
</evidence>
<comment type="caution">
    <text evidence="1">The sequence shown here is derived from an EMBL/GenBank/DDBJ whole genome shotgun (WGS) entry which is preliminary data.</text>
</comment>
<organism evidence="1 2">
    <name type="scientific">Bellilinea caldifistulae</name>
    <dbReference type="NCBI Taxonomy" id="360411"/>
    <lineage>
        <taxon>Bacteria</taxon>
        <taxon>Bacillati</taxon>
        <taxon>Chloroflexota</taxon>
        <taxon>Anaerolineae</taxon>
        <taxon>Anaerolineales</taxon>
        <taxon>Anaerolineaceae</taxon>
        <taxon>Bellilinea</taxon>
    </lineage>
</organism>
<dbReference type="InterPro" id="IPR036390">
    <property type="entry name" value="WH_DNA-bd_sf"/>
</dbReference>
<keyword evidence="2" id="KW-1185">Reference proteome</keyword>
<accession>A0A0P6X811</accession>
<dbReference type="SUPFAM" id="SSF46785">
    <property type="entry name" value="Winged helix' DNA-binding domain"/>
    <property type="match status" value="1"/>
</dbReference>
<name>A0A0P6X811_9CHLR</name>
<proteinExistence type="predicted"/>
<dbReference type="EMBL" id="LGHJ01000006">
    <property type="protein sequence ID" value="KPL78167.1"/>
    <property type="molecule type" value="Genomic_DNA"/>
</dbReference>